<organism evidence="3">
    <name type="scientific">Granulicella tundricola (strain ATCC BAA-1859 / DSM 23138 / MP5ACTX9)</name>
    <dbReference type="NCBI Taxonomy" id="1198114"/>
    <lineage>
        <taxon>Bacteria</taxon>
        <taxon>Pseudomonadati</taxon>
        <taxon>Acidobacteriota</taxon>
        <taxon>Terriglobia</taxon>
        <taxon>Terriglobales</taxon>
        <taxon>Acidobacteriaceae</taxon>
        <taxon>Granulicella</taxon>
    </lineage>
</organism>
<reference evidence="3" key="1">
    <citation type="submission" date="2011-01" db="EMBL/GenBank/DDBJ databases">
        <title>Complete sequence of chromosome of Acidobacterium sp. MP5ACTX9.</title>
        <authorList>
            <consortium name="US DOE Joint Genome Institute"/>
            <person name="Lucas S."/>
            <person name="Copeland A."/>
            <person name="Lapidus A."/>
            <person name="Cheng J.-F."/>
            <person name="Goodwin L."/>
            <person name="Pitluck S."/>
            <person name="Teshima H."/>
            <person name="Detter J.C."/>
            <person name="Han C."/>
            <person name="Tapia R."/>
            <person name="Land M."/>
            <person name="Hauser L."/>
            <person name="Kyrpides N."/>
            <person name="Ivanova N."/>
            <person name="Ovchinnikova G."/>
            <person name="Pagani I."/>
            <person name="Rawat S.R."/>
            <person name="Mannisto M."/>
            <person name="Haggblom M.M."/>
            <person name="Woyke T."/>
        </authorList>
    </citation>
    <scope>NUCLEOTIDE SEQUENCE [LARGE SCALE GENOMIC DNA]</scope>
    <source>
        <strain evidence="3">MP5ACTX9</strain>
    </source>
</reference>
<feature type="compositionally biased region" description="Polar residues" evidence="1">
    <location>
        <begin position="179"/>
        <end position="192"/>
    </location>
</feature>
<evidence type="ECO:0008006" key="4">
    <source>
        <dbReference type="Google" id="ProtNLM"/>
    </source>
</evidence>
<dbReference type="RefSeq" id="WP_013578699.1">
    <property type="nucleotide sequence ID" value="NC_015064.1"/>
</dbReference>
<dbReference type="KEGG" id="acm:AciX9_0299"/>
<protein>
    <recommendedName>
        <fullName evidence="4">Lipoprotein</fullName>
    </recommendedName>
</protein>
<dbReference type="EMBL" id="CP002480">
    <property type="protein sequence ID" value="ADW67371.1"/>
    <property type="molecule type" value="Genomic_DNA"/>
</dbReference>
<name>E8WW65_GRATM</name>
<dbReference type="AlphaFoldDB" id="E8WW65"/>
<dbReference type="eggNOG" id="ENOG5030PBY">
    <property type="taxonomic scope" value="Bacteria"/>
</dbReference>
<gene>
    <name evidence="2" type="ordered locus">AciX9_0299</name>
</gene>
<evidence type="ECO:0000313" key="2">
    <source>
        <dbReference type="EMBL" id="ADW67371.1"/>
    </source>
</evidence>
<proteinExistence type="predicted"/>
<accession>E8WW65</accession>
<dbReference type="PaxDb" id="1198114-AciX9_0299"/>
<keyword evidence="3" id="KW-1185">Reference proteome</keyword>
<dbReference type="PROSITE" id="PS51257">
    <property type="entry name" value="PROKAR_LIPOPROTEIN"/>
    <property type="match status" value="1"/>
</dbReference>
<sequence length="213" mass="22163">MNAKRMMAIGSCVALLAAAGCKKTADNKINYTSAINTYYSSRPACLWTDSVKFPVQADTSDTTKTQGYDALVDQGLLMRTTAEKKVFIVASKQVTNYDISDKGRGSWTPDTQEPGAGNFCYGKPSVKSIDSSTPTTDKPGATTTVGYTYEVSGAPGWATAAETQTAFPGVAAQLSGPKTASATLTNTTSGWAVTSGPGRATRPASSADGKVVE</sequence>
<evidence type="ECO:0000256" key="1">
    <source>
        <dbReference type="SAM" id="MobiDB-lite"/>
    </source>
</evidence>
<dbReference type="OrthoDB" id="116080at2"/>
<evidence type="ECO:0000313" key="3">
    <source>
        <dbReference type="Proteomes" id="UP000000343"/>
    </source>
</evidence>
<dbReference type="HOGENOM" id="CLU_1292878_0_0_0"/>
<dbReference type="Proteomes" id="UP000000343">
    <property type="component" value="Chromosome"/>
</dbReference>
<dbReference type="STRING" id="1198114.AciX9_0299"/>
<feature type="region of interest" description="Disordered" evidence="1">
    <location>
        <begin position="179"/>
        <end position="213"/>
    </location>
</feature>